<sequence>MPFYLGTLPISQKPVYTAHSTKNVETNTLTQDQRGKNGNSKRAPKGDPVLVREHIKSFSIVESHYCRAHTKREYLGSHLSIGKMYELYLQQCHTQKTTAVRKSKYYRIFVTEFNLGFHSPKRDRCDLCDKFKVAKHTQTLTDDIK</sequence>
<dbReference type="OrthoDB" id="6776127at2759"/>
<organism evidence="2 3">
    <name type="scientific">Araneus ventricosus</name>
    <name type="common">Orbweaver spider</name>
    <name type="synonym">Epeira ventricosa</name>
    <dbReference type="NCBI Taxonomy" id="182803"/>
    <lineage>
        <taxon>Eukaryota</taxon>
        <taxon>Metazoa</taxon>
        <taxon>Ecdysozoa</taxon>
        <taxon>Arthropoda</taxon>
        <taxon>Chelicerata</taxon>
        <taxon>Arachnida</taxon>
        <taxon>Araneae</taxon>
        <taxon>Araneomorphae</taxon>
        <taxon>Entelegynae</taxon>
        <taxon>Araneoidea</taxon>
        <taxon>Araneidae</taxon>
        <taxon>Araneus</taxon>
    </lineage>
</organism>
<evidence type="ECO:0000313" key="3">
    <source>
        <dbReference type="Proteomes" id="UP000499080"/>
    </source>
</evidence>
<evidence type="ECO:0000313" key="2">
    <source>
        <dbReference type="EMBL" id="GBM20919.1"/>
    </source>
</evidence>
<protein>
    <submittedName>
        <fullName evidence="2">Uncharacterized protein</fullName>
    </submittedName>
</protein>
<dbReference type="AlphaFoldDB" id="A0A4Y2DXW8"/>
<dbReference type="EMBL" id="BGPR01000450">
    <property type="protein sequence ID" value="GBM20919.1"/>
    <property type="molecule type" value="Genomic_DNA"/>
</dbReference>
<gene>
    <name evidence="2" type="ORF">AVEN_253721_1</name>
</gene>
<dbReference type="Proteomes" id="UP000499080">
    <property type="component" value="Unassembled WGS sequence"/>
</dbReference>
<feature type="compositionally biased region" description="Polar residues" evidence="1">
    <location>
        <begin position="23"/>
        <end position="40"/>
    </location>
</feature>
<reference evidence="2 3" key="1">
    <citation type="journal article" date="2019" name="Sci. Rep.">
        <title>Orb-weaving spider Araneus ventricosus genome elucidates the spidroin gene catalogue.</title>
        <authorList>
            <person name="Kono N."/>
            <person name="Nakamura H."/>
            <person name="Ohtoshi R."/>
            <person name="Moran D.A.P."/>
            <person name="Shinohara A."/>
            <person name="Yoshida Y."/>
            <person name="Fujiwara M."/>
            <person name="Mori M."/>
            <person name="Tomita M."/>
            <person name="Arakawa K."/>
        </authorList>
    </citation>
    <scope>NUCLEOTIDE SEQUENCE [LARGE SCALE GENOMIC DNA]</scope>
</reference>
<comment type="caution">
    <text evidence="2">The sequence shown here is derived from an EMBL/GenBank/DDBJ whole genome shotgun (WGS) entry which is preliminary data.</text>
</comment>
<keyword evidence="3" id="KW-1185">Reference proteome</keyword>
<feature type="region of interest" description="Disordered" evidence="1">
    <location>
        <begin position="23"/>
        <end position="47"/>
    </location>
</feature>
<accession>A0A4Y2DXW8</accession>
<dbReference type="PANTHER" id="PTHR10773">
    <property type="entry name" value="DNA-DIRECTED RNA POLYMERASES I, II, AND III SUBUNIT RPABC2"/>
    <property type="match status" value="1"/>
</dbReference>
<name>A0A4Y2DXW8_ARAVE</name>
<evidence type="ECO:0000256" key="1">
    <source>
        <dbReference type="SAM" id="MobiDB-lite"/>
    </source>
</evidence>
<proteinExistence type="predicted"/>
<dbReference type="PANTHER" id="PTHR10773:SF19">
    <property type="match status" value="1"/>
</dbReference>